<reference evidence="1" key="1">
    <citation type="journal article" date="2014" name="Int. J. Syst. Evol. Microbiol.">
        <title>Complete genome sequence of Corynebacterium casei LMG S-19264T (=DSM 44701T), isolated from a smear-ripened cheese.</title>
        <authorList>
            <consortium name="US DOE Joint Genome Institute (JGI-PGF)"/>
            <person name="Walter F."/>
            <person name="Albersmeier A."/>
            <person name="Kalinowski J."/>
            <person name="Ruckert C."/>
        </authorList>
    </citation>
    <scope>NUCLEOTIDE SEQUENCE</scope>
    <source>
        <strain evidence="1">CCM 7897</strain>
    </source>
</reference>
<comment type="caution">
    <text evidence="1">The sequence shown here is derived from an EMBL/GenBank/DDBJ whole genome shotgun (WGS) entry which is preliminary data.</text>
</comment>
<protein>
    <submittedName>
        <fullName evidence="1">Uncharacterized protein</fullName>
    </submittedName>
</protein>
<reference evidence="1" key="2">
    <citation type="submission" date="2020-09" db="EMBL/GenBank/DDBJ databases">
        <authorList>
            <person name="Sun Q."/>
            <person name="Sedlacek I."/>
        </authorList>
    </citation>
    <scope>NUCLEOTIDE SEQUENCE</scope>
    <source>
        <strain evidence="1">CCM 7897</strain>
    </source>
</reference>
<evidence type="ECO:0000313" key="1">
    <source>
        <dbReference type="EMBL" id="GGF73096.1"/>
    </source>
</evidence>
<dbReference type="AlphaFoldDB" id="A0A917FDH5"/>
<evidence type="ECO:0000313" key="2">
    <source>
        <dbReference type="Proteomes" id="UP000606044"/>
    </source>
</evidence>
<dbReference type="Proteomes" id="UP000606044">
    <property type="component" value="Unassembled WGS sequence"/>
</dbReference>
<proteinExistence type="predicted"/>
<organism evidence="1 2">
    <name type="scientific">Azorhizobium oxalatiphilum</name>
    <dbReference type="NCBI Taxonomy" id="980631"/>
    <lineage>
        <taxon>Bacteria</taxon>
        <taxon>Pseudomonadati</taxon>
        <taxon>Pseudomonadota</taxon>
        <taxon>Alphaproteobacteria</taxon>
        <taxon>Hyphomicrobiales</taxon>
        <taxon>Xanthobacteraceae</taxon>
        <taxon>Azorhizobium</taxon>
    </lineage>
</organism>
<gene>
    <name evidence="1" type="ORF">GCM10007301_36140</name>
</gene>
<accession>A0A917FDH5</accession>
<dbReference type="EMBL" id="BMCT01000005">
    <property type="protein sequence ID" value="GGF73096.1"/>
    <property type="molecule type" value="Genomic_DNA"/>
</dbReference>
<sequence>MPIGTAAATMDPLRREGHKLFGDFKERRLMDELIARLRTRVGLSAPQAETAVVVLLAFLDKEAPPAALAELFTALPDARRMLEGTAITEAADAEDTQYLGGMSRLMRVADRLMATGLDMTQVQTTVREVVAFARERAGDGTVDEIVTGIPGLRHAL</sequence>
<name>A0A917FDH5_9HYPH</name>
<keyword evidence="2" id="KW-1185">Reference proteome</keyword>